<protein>
    <submittedName>
        <fullName evidence="8">Clamp-binding protein CrfC</fullName>
    </submittedName>
</protein>
<dbReference type="GO" id="GO:0051646">
    <property type="term" value="P:mitochondrion localization"/>
    <property type="evidence" value="ECO:0007669"/>
    <property type="project" value="TreeGrafter"/>
</dbReference>
<reference evidence="8 9" key="1">
    <citation type="submission" date="2016-03" db="EMBL/GenBank/DDBJ databases">
        <title>Whole genome sequencing of Grifola frondosa 9006-11.</title>
        <authorList>
            <person name="Min B."/>
            <person name="Park H."/>
            <person name="Kim J.-G."/>
            <person name="Cho H."/>
            <person name="Oh Y.-L."/>
            <person name="Kong W.-S."/>
            <person name="Choi I.-G."/>
        </authorList>
    </citation>
    <scope>NUCLEOTIDE SEQUENCE [LARGE SCALE GENOMIC DNA]</scope>
    <source>
        <strain evidence="8 9">9006-11</strain>
    </source>
</reference>
<keyword evidence="4" id="KW-0342">GTP-binding</keyword>
<proteinExistence type="predicted"/>
<dbReference type="AlphaFoldDB" id="A0A1C7LR79"/>
<dbReference type="PANTHER" id="PTHR10465">
    <property type="entry name" value="TRANSMEMBRANE GTPASE FZO1"/>
    <property type="match status" value="1"/>
</dbReference>
<evidence type="ECO:0000256" key="4">
    <source>
        <dbReference type="ARBA" id="ARBA00023134"/>
    </source>
</evidence>
<keyword evidence="5" id="KW-0472">Membrane</keyword>
<evidence type="ECO:0000256" key="5">
    <source>
        <dbReference type="ARBA" id="ARBA00023136"/>
    </source>
</evidence>
<comment type="subcellular location">
    <subcellularLocation>
        <location evidence="1">Membrane</location>
    </subcellularLocation>
</comment>
<evidence type="ECO:0000256" key="6">
    <source>
        <dbReference type="SAM" id="MobiDB-lite"/>
    </source>
</evidence>
<accession>A0A1C7LR79</accession>
<dbReference type="InterPro" id="IPR027094">
    <property type="entry name" value="Mitofusin_fam"/>
</dbReference>
<evidence type="ECO:0000313" key="9">
    <source>
        <dbReference type="Proteomes" id="UP000092993"/>
    </source>
</evidence>
<gene>
    <name evidence="8" type="primary">crfC</name>
    <name evidence="8" type="ORF">A0H81_13700</name>
</gene>
<dbReference type="GO" id="GO:0003924">
    <property type="term" value="F:GTPase activity"/>
    <property type="evidence" value="ECO:0007669"/>
    <property type="project" value="InterPro"/>
</dbReference>
<dbReference type="PANTHER" id="PTHR10465:SF0">
    <property type="entry name" value="SARCALUMENIN"/>
    <property type="match status" value="1"/>
</dbReference>
<dbReference type="GO" id="GO:0008053">
    <property type="term" value="P:mitochondrial fusion"/>
    <property type="evidence" value="ECO:0007669"/>
    <property type="project" value="TreeGrafter"/>
</dbReference>
<evidence type="ECO:0000256" key="2">
    <source>
        <dbReference type="ARBA" id="ARBA00022741"/>
    </source>
</evidence>
<dbReference type="InterPro" id="IPR045063">
    <property type="entry name" value="Dynamin_N"/>
</dbReference>
<keyword evidence="9" id="KW-1185">Reference proteome</keyword>
<dbReference type="GO" id="GO:0005741">
    <property type="term" value="C:mitochondrial outer membrane"/>
    <property type="evidence" value="ECO:0007669"/>
    <property type="project" value="TreeGrafter"/>
</dbReference>
<feature type="region of interest" description="Disordered" evidence="6">
    <location>
        <begin position="169"/>
        <end position="200"/>
    </location>
</feature>
<name>A0A1C7LR79_GRIFR</name>
<dbReference type="Proteomes" id="UP000092993">
    <property type="component" value="Unassembled WGS sequence"/>
</dbReference>
<dbReference type="OrthoDB" id="3248936at2759"/>
<dbReference type="CDD" id="cd00882">
    <property type="entry name" value="Ras_like_GTPase"/>
    <property type="match status" value="1"/>
</dbReference>
<dbReference type="InterPro" id="IPR027417">
    <property type="entry name" value="P-loop_NTPase"/>
</dbReference>
<sequence>MDHLPALDSLVKITSAILTKLQKLDSIAEQELQSAKDYKKSLIAFSKDLEDLSVKLKTILYHGDRDALAVLLATSDGDGSFRHLSDALKSAKILLKKQDHATDDLIEETEKSHRRSHLNFVALLSDVDADNERFKSRLGEANSIIDDSRADVKRCFEQFHALYTVHRDSPRSPSLVVSPSASRRREDSRSPGPNPRSSIQASFYDQPFNVVVGESYALEIADHLGILPSDGDPYTSTMKDMAERWVDDRVSEASMADIGRAQIELITNLRSALDAELAAFATEGPSVSGSGPEAVRCAHLFEIRDNVEKELMRDKTKTFSIAFCGMVKAGKSLFLNALMGRMLLPSDELPSTAWPCRVRHVKGQQTPNLDIDAAYFQNAIDSLQRHHFGAMMENYRPPKDSNIFAAILDDIPDTLGDSRSVGTDEQALKLMTRKREVYKNWIDLHPTTKSNLLRFEKAGYRIPERASGEEHVLDLLAQVNDVIRLCRRLNVELPKERPRSWPLLEIEFEALRDEKFEGDFEFIDLPGIGESHNEFHSFEDLIKRVAKEVNAVIPIVSFKEVSKDDWRQQLPELIKSGLGRPPELVLCTHLDQVVKDRVEQQVASVAKAFWPKHGDAQRRVLRCSSRMGMSARALLRLSMHGKPVFKDIWIANSIEYDCAEKILGAHKSELTFQNLDAGVWKKAVEEQLGRSELQESIKRIVTDMVMSSHHRTLMEEGARLSKQLHKAITNQHRKLLTMRRSEEEREKAYAEFEEVRQKYQEVLGEWSLNSSRNQLQSTERFQAAYKRLEPQGRSSASLALENTVKSIKGSPAGRQRIETTDEELTFHSVSTAEMFLQQVQIDLNRSLSKLKRDFVSFVRRLANMSREEHFASLRSKIQVFISNDVQAELKEEIIDELNERGATVETLTLSSIRRKMMHTVATSRFRVSLVARDDREAIPEAFTGGERQDVEYEQLGFMLRAPIAVIAAVPWLLGSAIWPFMKRTEKLVLNKQAFLEELDNHVIRPFFDALQQEGQTTLEEMMVKSSDAARNAVKDALAMEEQRYERDPQQRPTSTAAVALTVGTLLNFIASEAALLKLQKYLKGIPAT</sequence>
<feature type="domain" description="Dynamin N-terminal" evidence="7">
    <location>
        <begin position="321"/>
        <end position="573"/>
    </location>
</feature>
<evidence type="ECO:0000313" key="8">
    <source>
        <dbReference type="EMBL" id="OBZ66419.1"/>
    </source>
</evidence>
<dbReference type="Gene3D" id="3.40.50.300">
    <property type="entry name" value="P-loop containing nucleotide triphosphate hydrolases"/>
    <property type="match status" value="2"/>
</dbReference>
<keyword evidence="3" id="KW-0378">Hydrolase</keyword>
<dbReference type="EMBL" id="LUGG01000031">
    <property type="protein sequence ID" value="OBZ66419.1"/>
    <property type="molecule type" value="Genomic_DNA"/>
</dbReference>
<evidence type="ECO:0000256" key="3">
    <source>
        <dbReference type="ARBA" id="ARBA00022801"/>
    </source>
</evidence>
<dbReference type="GO" id="GO:0005525">
    <property type="term" value="F:GTP binding"/>
    <property type="evidence" value="ECO:0007669"/>
    <property type="project" value="UniProtKB-KW"/>
</dbReference>
<evidence type="ECO:0000256" key="1">
    <source>
        <dbReference type="ARBA" id="ARBA00004370"/>
    </source>
</evidence>
<dbReference type="SUPFAM" id="SSF52540">
    <property type="entry name" value="P-loop containing nucleoside triphosphate hydrolases"/>
    <property type="match status" value="1"/>
</dbReference>
<feature type="compositionally biased region" description="Low complexity" evidence="6">
    <location>
        <begin position="171"/>
        <end position="181"/>
    </location>
</feature>
<dbReference type="Pfam" id="PF00350">
    <property type="entry name" value="Dynamin_N"/>
    <property type="match status" value="1"/>
</dbReference>
<evidence type="ECO:0000259" key="7">
    <source>
        <dbReference type="Pfam" id="PF00350"/>
    </source>
</evidence>
<comment type="caution">
    <text evidence="8">The sequence shown here is derived from an EMBL/GenBank/DDBJ whole genome shotgun (WGS) entry which is preliminary data.</text>
</comment>
<organism evidence="8 9">
    <name type="scientific">Grifola frondosa</name>
    <name type="common">Maitake</name>
    <name type="synonym">Polyporus frondosus</name>
    <dbReference type="NCBI Taxonomy" id="5627"/>
    <lineage>
        <taxon>Eukaryota</taxon>
        <taxon>Fungi</taxon>
        <taxon>Dikarya</taxon>
        <taxon>Basidiomycota</taxon>
        <taxon>Agaricomycotina</taxon>
        <taxon>Agaricomycetes</taxon>
        <taxon>Polyporales</taxon>
        <taxon>Grifolaceae</taxon>
        <taxon>Grifola</taxon>
    </lineage>
</organism>
<dbReference type="OMA" id="FWPASIN"/>
<keyword evidence="2" id="KW-0547">Nucleotide-binding</keyword>